<evidence type="ECO:0000256" key="3">
    <source>
        <dbReference type="ARBA" id="ARBA00022801"/>
    </source>
</evidence>
<reference evidence="6 7" key="1">
    <citation type="submission" date="2016-04" db="EMBL/GenBank/DDBJ databases">
        <title>A degradative enzymes factory behind the ericoid mycorrhizal symbiosis.</title>
        <authorList>
            <consortium name="DOE Joint Genome Institute"/>
            <person name="Martino E."/>
            <person name="Morin E."/>
            <person name="Grelet G."/>
            <person name="Kuo A."/>
            <person name="Kohler A."/>
            <person name="Daghino S."/>
            <person name="Barry K."/>
            <person name="Choi C."/>
            <person name="Cichocki N."/>
            <person name="Clum A."/>
            <person name="Copeland A."/>
            <person name="Hainaut M."/>
            <person name="Haridas S."/>
            <person name="Labutti K."/>
            <person name="Lindquist E."/>
            <person name="Lipzen A."/>
            <person name="Khouja H.-R."/>
            <person name="Murat C."/>
            <person name="Ohm R."/>
            <person name="Olson A."/>
            <person name="Spatafora J."/>
            <person name="Veneault-Fourrey C."/>
            <person name="Henrissat B."/>
            <person name="Grigoriev I."/>
            <person name="Martin F."/>
            <person name="Perotto S."/>
        </authorList>
    </citation>
    <scope>NUCLEOTIDE SEQUENCE [LARGE SCALE GENOMIC DNA]</scope>
    <source>
        <strain evidence="6 7">E</strain>
    </source>
</reference>
<dbReference type="InParanoid" id="A0A2J6T142"/>
<dbReference type="PROSITE" id="PS00383">
    <property type="entry name" value="TYR_PHOSPHATASE_1"/>
    <property type="match status" value="1"/>
</dbReference>
<name>A0A2J6T142_9HELO</name>
<dbReference type="GO" id="GO:0005737">
    <property type="term" value="C:cytoplasm"/>
    <property type="evidence" value="ECO:0007669"/>
    <property type="project" value="UniProtKB-SubCell"/>
</dbReference>
<evidence type="ECO:0000313" key="7">
    <source>
        <dbReference type="Proteomes" id="UP000235371"/>
    </source>
</evidence>
<dbReference type="InterPro" id="IPR029021">
    <property type="entry name" value="Prot-tyrosine_phosphatase-like"/>
</dbReference>
<proteinExistence type="predicted"/>
<dbReference type="PANTHER" id="PTHR31126:SF48">
    <property type="entry name" value="INOSITOL PHOSPHATASE SIW14"/>
    <property type="match status" value="1"/>
</dbReference>
<evidence type="ECO:0000256" key="5">
    <source>
        <dbReference type="SAM" id="Phobius"/>
    </source>
</evidence>
<keyword evidence="2" id="KW-0963">Cytoplasm</keyword>
<dbReference type="STRING" id="1095630.A0A2J6T142"/>
<gene>
    <name evidence="6" type="ORF">K444DRAFT_34096</name>
</gene>
<evidence type="ECO:0000256" key="1">
    <source>
        <dbReference type="ARBA" id="ARBA00004496"/>
    </source>
</evidence>
<accession>A0A2J6T142</accession>
<dbReference type="FunFam" id="3.90.190.10:FF:000035">
    <property type="entry name" value="Tyrosine phosphatase, putative"/>
    <property type="match status" value="1"/>
</dbReference>
<dbReference type="InterPro" id="IPR004861">
    <property type="entry name" value="Siw14-like"/>
</dbReference>
<dbReference type="Gene3D" id="3.90.190.10">
    <property type="entry name" value="Protein tyrosine phosphatase superfamily"/>
    <property type="match status" value="1"/>
</dbReference>
<evidence type="ECO:0000313" key="6">
    <source>
        <dbReference type="EMBL" id="PMD56744.1"/>
    </source>
</evidence>
<feature type="transmembrane region" description="Helical" evidence="5">
    <location>
        <begin position="277"/>
        <end position="297"/>
    </location>
</feature>
<dbReference type="Proteomes" id="UP000235371">
    <property type="component" value="Unassembled WGS sequence"/>
</dbReference>
<dbReference type="InterPro" id="IPR016130">
    <property type="entry name" value="Tyr_Pase_AS"/>
</dbReference>
<keyword evidence="5" id="KW-0812">Transmembrane</keyword>
<dbReference type="Pfam" id="PF03162">
    <property type="entry name" value="Y_phosphatase2"/>
    <property type="match status" value="1"/>
</dbReference>
<keyword evidence="7" id="KW-1185">Reference proteome</keyword>
<dbReference type="GO" id="GO:0016791">
    <property type="term" value="F:phosphatase activity"/>
    <property type="evidence" value="ECO:0007669"/>
    <property type="project" value="TreeGrafter"/>
</dbReference>
<keyword evidence="5" id="KW-1133">Transmembrane helix</keyword>
<feature type="region of interest" description="Disordered" evidence="4">
    <location>
        <begin position="35"/>
        <end position="56"/>
    </location>
</feature>
<dbReference type="GO" id="GO:0052840">
    <property type="term" value="F:inositol diphosphate tetrakisphosphate diphosphatase activity"/>
    <property type="evidence" value="ECO:0007669"/>
    <property type="project" value="TreeGrafter"/>
</dbReference>
<feature type="compositionally biased region" description="Basic and acidic residues" evidence="4">
    <location>
        <begin position="41"/>
        <end position="52"/>
    </location>
</feature>
<dbReference type="AlphaFoldDB" id="A0A2J6T142"/>
<dbReference type="SUPFAM" id="SSF52799">
    <property type="entry name" value="(Phosphotyrosine protein) phosphatases II"/>
    <property type="match status" value="1"/>
</dbReference>
<dbReference type="PANTHER" id="PTHR31126">
    <property type="entry name" value="TYROSINE-PROTEIN PHOSPHATASE"/>
    <property type="match status" value="1"/>
</dbReference>
<dbReference type="RefSeq" id="XP_024733648.1">
    <property type="nucleotide sequence ID" value="XM_024872027.1"/>
</dbReference>
<dbReference type="OrthoDB" id="6375174at2759"/>
<sequence>MSEKTNTVTVSRRSTRLFVEEQQLMEAGIAGQLGYESRYPPCDEKERERPQREVVTSSRSIQVLRMPVVDLGKVLCPIFPTTSEGIAKQVIKSLQAANASTKAKTDSRPVNFGVVLPGSLYRSSYPTNEDYGYLDTLGLKTILSLVKNDPFPDHFASFMQRNDIRHCVIDMQGTKKVKIPEAIMHSIMKVVLDDSNYPLLIHCNHGKHRTGCAVAVLRHVTGWNLESALEEYRGYAEPKVRDCDVEYIKEYQASTLRGLFADNTHRSDDTVLQGPRMAQMVMFTVMVIMILLATALFW</sequence>
<keyword evidence="3" id="KW-0378">Hydrolase</keyword>
<protein>
    <recommendedName>
        <fullName evidence="8">Tyrosine phosphatase</fullName>
    </recommendedName>
</protein>
<comment type="subcellular location">
    <subcellularLocation>
        <location evidence="1">Cytoplasm</location>
    </subcellularLocation>
</comment>
<keyword evidence="5" id="KW-0472">Membrane</keyword>
<dbReference type="GeneID" id="36580109"/>
<organism evidence="6 7">
    <name type="scientific">Hyaloscypha bicolor E</name>
    <dbReference type="NCBI Taxonomy" id="1095630"/>
    <lineage>
        <taxon>Eukaryota</taxon>
        <taxon>Fungi</taxon>
        <taxon>Dikarya</taxon>
        <taxon>Ascomycota</taxon>
        <taxon>Pezizomycotina</taxon>
        <taxon>Leotiomycetes</taxon>
        <taxon>Helotiales</taxon>
        <taxon>Hyaloscyphaceae</taxon>
        <taxon>Hyaloscypha</taxon>
        <taxon>Hyaloscypha bicolor</taxon>
    </lineage>
</organism>
<dbReference type="EMBL" id="KZ613847">
    <property type="protein sequence ID" value="PMD56744.1"/>
    <property type="molecule type" value="Genomic_DNA"/>
</dbReference>
<evidence type="ECO:0000256" key="2">
    <source>
        <dbReference type="ARBA" id="ARBA00022490"/>
    </source>
</evidence>
<evidence type="ECO:0000256" key="4">
    <source>
        <dbReference type="SAM" id="MobiDB-lite"/>
    </source>
</evidence>
<dbReference type="FunCoup" id="A0A2J6T142">
    <property type="interactions" value="141"/>
</dbReference>
<evidence type="ECO:0008006" key="8">
    <source>
        <dbReference type="Google" id="ProtNLM"/>
    </source>
</evidence>